<reference evidence="1" key="1">
    <citation type="submission" date="2020-11" db="EMBL/GenBank/DDBJ databases">
        <authorList>
            <consortium name="DOE Joint Genome Institute"/>
            <person name="Ahrendt S."/>
            <person name="Riley R."/>
            <person name="Andreopoulos W."/>
            <person name="Labutti K."/>
            <person name="Pangilinan J."/>
            <person name="Ruiz-Duenas F.J."/>
            <person name="Barrasa J.M."/>
            <person name="Sanchez-Garcia M."/>
            <person name="Camarero S."/>
            <person name="Miyauchi S."/>
            <person name="Serrano A."/>
            <person name="Linde D."/>
            <person name="Babiker R."/>
            <person name="Drula E."/>
            <person name="Ayuso-Fernandez I."/>
            <person name="Pacheco R."/>
            <person name="Padilla G."/>
            <person name="Ferreira P."/>
            <person name="Barriuso J."/>
            <person name="Kellner H."/>
            <person name="Castanera R."/>
            <person name="Alfaro M."/>
            <person name="Ramirez L."/>
            <person name="Pisabarro A.G."/>
            <person name="Kuo A."/>
            <person name="Tritt A."/>
            <person name="Lipzen A."/>
            <person name="He G."/>
            <person name="Yan M."/>
            <person name="Ng V."/>
            <person name="Cullen D."/>
            <person name="Martin F."/>
            <person name="Rosso M.-N."/>
            <person name="Henrissat B."/>
            <person name="Hibbett D."/>
            <person name="Martinez A.T."/>
            <person name="Grigoriev I.V."/>
        </authorList>
    </citation>
    <scope>NUCLEOTIDE SEQUENCE</scope>
    <source>
        <strain evidence="1">CIRM-BRFM 674</strain>
    </source>
</reference>
<name>A0A9P5Z175_9AGAR</name>
<accession>A0A9P5Z175</accession>
<protein>
    <submittedName>
        <fullName evidence="1">Uncharacterized protein</fullName>
    </submittedName>
</protein>
<dbReference type="AlphaFoldDB" id="A0A9P5Z175"/>
<proteinExistence type="predicted"/>
<dbReference type="Proteomes" id="UP000807469">
    <property type="component" value="Unassembled WGS sequence"/>
</dbReference>
<sequence length="206" mass="23415">MSLIVAWNAVASSHRSLITHLQTSTFRPAAVRSYRPFNTLLYDAVSSFVSRLRLISSTSQFWVRIHRRCNIAQEFICTNISLCAGNWAHIFDVFQLAGTSRSHESRAVLAFAIFVKLTAYMRFNAFVDLRNATSEHLSTSLPSCSPRFKLQASCLERVDSKRYVYMARVEPRLRRGMPFSALVLSDIQRPSLYLMSFAPRRGVLAA</sequence>
<comment type="caution">
    <text evidence="1">The sequence shown here is derived from an EMBL/GenBank/DDBJ whole genome shotgun (WGS) entry which is preliminary data.</text>
</comment>
<organism evidence="1 2">
    <name type="scientific">Pholiota conissans</name>
    <dbReference type="NCBI Taxonomy" id="109636"/>
    <lineage>
        <taxon>Eukaryota</taxon>
        <taxon>Fungi</taxon>
        <taxon>Dikarya</taxon>
        <taxon>Basidiomycota</taxon>
        <taxon>Agaricomycotina</taxon>
        <taxon>Agaricomycetes</taxon>
        <taxon>Agaricomycetidae</taxon>
        <taxon>Agaricales</taxon>
        <taxon>Agaricineae</taxon>
        <taxon>Strophariaceae</taxon>
        <taxon>Pholiota</taxon>
    </lineage>
</organism>
<dbReference type="EMBL" id="MU155217">
    <property type="protein sequence ID" value="KAF9479254.1"/>
    <property type="molecule type" value="Genomic_DNA"/>
</dbReference>
<evidence type="ECO:0000313" key="2">
    <source>
        <dbReference type="Proteomes" id="UP000807469"/>
    </source>
</evidence>
<gene>
    <name evidence="1" type="ORF">BDN70DRAFT_701819</name>
</gene>
<keyword evidence="2" id="KW-1185">Reference proteome</keyword>
<evidence type="ECO:0000313" key="1">
    <source>
        <dbReference type="EMBL" id="KAF9479254.1"/>
    </source>
</evidence>